<dbReference type="RefSeq" id="XP_040767927.1">
    <property type="nucleotide sequence ID" value="XM_040908197.1"/>
</dbReference>
<dbReference type="InParanoid" id="A0A165GD93"/>
<accession>A0A165GD93</accession>
<dbReference type="AlphaFoldDB" id="A0A165GD93"/>
<protein>
    <submittedName>
        <fullName evidence="2">Uncharacterized protein</fullName>
    </submittedName>
</protein>
<evidence type="ECO:0000256" key="1">
    <source>
        <dbReference type="SAM" id="MobiDB-lite"/>
    </source>
</evidence>
<name>A0A165GD93_9APHY</name>
<gene>
    <name evidence="2" type="ORF">LAESUDRAFT_722362</name>
</gene>
<dbReference type="Proteomes" id="UP000076871">
    <property type="component" value="Unassembled WGS sequence"/>
</dbReference>
<organism evidence="2 3">
    <name type="scientific">Laetiporus sulphureus 93-53</name>
    <dbReference type="NCBI Taxonomy" id="1314785"/>
    <lineage>
        <taxon>Eukaryota</taxon>
        <taxon>Fungi</taxon>
        <taxon>Dikarya</taxon>
        <taxon>Basidiomycota</taxon>
        <taxon>Agaricomycotina</taxon>
        <taxon>Agaricomycetes</taxon>
        <taxon>Polyporales</taxon>
        <taxon>Laetiporus</taxon>
    </lineage>
</organism>
<sequence>MAQRALSSIVPFLFLRQSSPVHTLFLASIYISSQPWTPQTRRRCASKSHAQSPSLRPNSMLKLVSDIMEESEAGRKARLS</sequence>
<reference evidence="2 3" key="1">
    <citation type="journal article" date="2016" name="Mol. Biol. Evol.">
        <title>Comparative Genomics of Early-Diverging Mushroom-Forming Fungi Provides Insights into the Origins of Lignocellulose Decay Capabilities.</title>
        <authorList>
            <person name="Nagy L.G."/>
            <person name="Riley R."/>
            <person name="Tritt A."/>
            <person name="Adam C."/>
            <person name="Daum C."/>
            <person name="Floudas D."/>
            <person name="Sun H."/>
            <person name="Yadav J.S."/>
            <person name="Pangilinan J."/>
            <person name="Larsson K.H."/>
            <person name="Matsuura K."/>
            <person name="Barry K."/>
            <person name="Labutti K."/>
            <person name="Kuo R."/>
            <person name="Ohm R.A."/>
            <person name="Bhattacharya S.S."/>
            <person name="Shirouzu T."/>
            <person name="Yoshinaga Y."/>
            <person name="Martin F.M."/>
            <person name="Grigoriev I.V."/>
            <person name="Hibbett D.S."/>
        </authorList>
    </citation>
    <scope>NUCLEOTIDE SEQUENCE [LARGE SCALE GENOMIC DNA]</scope>
    <source>
        <strain evidence="2 3">93-53</strain>
    </source>
</reference>
<proteinExistence type="predicted"/>
<evidence type="ECO:0000313" key="2">
    <source>
        <dbReference type="EMBL" id="KZT10187.1"/>
    </source>
</evidence>
<feature type="region of interest" description="Disordered" evidence="1">
    <location>
        <begin position="41"/>
        <end position="60"/>
    </location>
</feature>
<dbReference type="EMBL" id="KV427610">
    <property type="protein sequence ID" value="KZT10187.1"/>
    <property type="molecule type" value="Genomic_DNA"/>
</dbReference>
<dbReference type="GeneID" id="63825226"/>
<evidence type="ECO:0000313" key="3">
    <source>
        <dbReference type="Proteomes" id="UP000076871"/>
    </source>
</evidence>
<keyword evidence="3" id="KW-1185">Reference proteome</keyword>
<feature type="compositionally biased region" description="Polar residues" evidence="1">
    <location>
        <begin position="48"/>
        <end position="57"/>
    </location>
</feature>